<sequence length="273" mass="30712">MLPVVLLAGGFGTRLSEETALKPKPLVEIGGRPILCHIMEHYSRYGMKEFYVALGYKGDCIKQFFLNYPYLQSDVTVRLGEGHVQVTESRGSDWTVHLRDTGLHTTTGGRLYRLRDRLRGGTFLMSYGDGVSSVNLRALLDYHYAQGKLATVTAVRPRGRFGTLTFEGERVTGFKEKEPAEESWINGGFFVFEPGVLDYLEDDRTELEGEVLGRLARDGQLAAYKHRGFWECMDTLRDKRYLEELWDSGSPPWVVEEASAAAVAADGEAARWN</sequence>
<gene>
    <name evidence="2" type="ORF">B2K_23220</name>
</gene>
<dbReference type="InterPro" id="IPR005835">
    <property type="entry name" value="NTP_transferase_dom"/>
</dbReference>
<dbReference type="GO" id="GO:0047343">
    <property type="term" value="F:glucose-1-phosphate cytidylyltransferase activity"/>
    <property type="evidence" value="ECO:0007669"/>
    <property type="project" value="InterPro"/>
</dbReference>
<dbReference type="InterPro" id="IPR029044">
    <property type="entry name" value="Nucleotide-diphossugar_trans"/>
</dbReference>
<evidence type="ECO:0000259" key="1">
    <source>
        <dbReference type="Pfam" id="PF00483"/>
    </source>
</evidence>
<keyword evidence="2" id="KW-0808">Transferase</keyword>
<dbReference type="Pfam" id="PF00483">
    <property type="entry name" value="NTP_transferase"/>
    <property type="match status" value="1"/>
</dbReference>
<evidence type="ECO:0000313" key="2">
    <source>
        <dbReference type="EMBL" id="AFH63569.1"/>
    </source>
</evidence>
<protein>
    <submittedName>
        <fullName evidence="2">Glucose-1-phosphate cytidylyltransferase</fullName>
    </submittedName>
</protein>
<dbReference type="AlphaFoldDB" id="I0BMH2"/>
<dbReference type="InterPro" id="IPR046981">
    <property type="entry name" value="G1P_cyt_trans"/>
</dbReference>
<dbReference type="InterPro" id="IPR013446">
    <property type="entry name" value="G1P_cyt_trans-like"/>
</dbReference>
<name>I0BMH2_9BACL</name>
<organism evidence="2">
    <name type="scientific">Paenibacillus mucilaginosus K02</name>
    <dbReference type="NCBI Taxonomy" id="997761"/>
    <lineage>
        <taxon>Bacteria</taxon>
        <taxon>Bacillati</taxon>
        <taxon>Bacillota</taxon>
        <taxon>Bacilli</taxon>
        <taxon>Bacillales</taxon>
        <taxon>Paenibacillaceae</taxon>
        <taxon>Paenibacillus</taxon>
    </lineage>
</organism>
<dbReference type="HOGENOM" id="CLU_029499_10_0_9"/>
<proteinExistence type="predicted"/>
<dbReference type="PANTHER" id="PTHR47183">
    <property type="entry name" value="GLUCOSE-1-PHOSPHATE CYTIDYLYLTRANSFERASE-RELATED"/>
    <property type="match status" value="1"/>
</dbReference>
<keyword evidence="2" id="KW-0548">Nucleotidyltransferase</keyword>
<dbReference type="CDD" id="cd02524">
    <property type="entry name" value="G1P_cytidylyltransferase"/>
    <property type="match status" value="1"/>
</dbReference>
<dbReference type="PATRIC" id="fig|997761.3.peg.4586"/>
<dbReference type="Gene3D" id="3.90.550.10">
    <property type="entry name" value="Spore Coat Polysaccharide Biosynthesis Protein SpsA, Chain A"/>
    <property type="match status" value="1"/>
</dbReference>
<dbReference type="Proteomes" id="UP000007392">
    <property type="component" value="Chromosome"/>
</dbReference>
<dbReference type="NCBIfam" id="TIGR02623">
    <property type="entry name" value="G1P_cyt_trans"/>
    <property type="match status" value="1"/>
</dbReference>
<dbReference type="SUPFAM" id="SSF53448">
    <property type="entry name" value="Nucleotide-diphospho-sugar transferases"/>
    <property type="match status" value="1"/>
</dbReference>
<dbReference type="OrthoDB" id="9801899at2"/>
<dbReference type="EMBL" id="CP003422">
    <property type="protein sequence ID" value="AFH63569.1"/>
    <property type="molecule type" value="Genomic_DNA"/>
</dbReference>
<reference evidence="2" key="1">
    <citation type="submission" date="2013-06" db="EMBL/GenBank/DDBJ databases">
        <title>Complete genome sequence of Paenibacillus mucilaginosus K02.</title>
        <authorList>
            <person name="Xiao B."/>
            <person name="Sun L."/>
            <person name="Xiao L."/>
            <person name="Lian B."/>
        </authorList>
    </citation>
    <scope>NUCLEOTIDE SEQUENCE [LARGE SCALE GENOMIC DNA]</scope>
    <source>
        <strain evidence="2">K02</strain>
    </source>
</reference>
<dbReference type="PANTHER" id="PTHR47183:SF1">
    <property type="entry name" value="GLUCOSE-1-PHOSPHATE CYTIDYLYLTRANSFERASE"/>
    <property type="match status" value="1"/>
</dbReference>
<dbReference type="KEGG" id="pmw:B2K_23220"/>
<dbReference type="GO" id="GO:0009243">
    <property type="term" value="P:O antigen biosynthetic process"/>
    <property type="evidence" value="ECO:0007669"/>
    <property type="project" value="InterPro"/>
</dbReference>
<feature type="domain" description="Nucleotidyl transferase" evidence="1">
    <location>
        <begin position="5"/>
        <end position="231"/>
    </location>
</feature>
<dbReference type="RefSeq" id="WP_014651747.1">
    <property type="nucleotide sequence ID" value="NC_017672.3"/>
</dbReference>
<accession>I0BMH2</accession>